<dbReference type="PANTHER" id="PTHR23419">
    <property type="entry name" value="DIVALENT CATION TOLERANCE CUTA-RELATED"/>
    <property type="match status" value="1"/>
</dbReference>
<organism evidence="2 3">
    <name type="scientific">Lacipirellula parvula</name>
    <dbReference type="NCBI Taxonomy" id="2650471"/>
    <lineage>
        <taxon>Bacteria</taxon>
        <taxon>Pseudomonadati</taxon>
        <taxon>Planctomycetota</taxon>
        <taxon>Planctomycetia</taxon>
        <taxon>Pirellulales</taxon>
        <taxon>Lacipirellulaceae</taxon>
        <taxon>Lacipirellula</taxon>
    </lineage>
</organism>
<name>A0A5K7XCP0_9BACT</name>
<dbReference type="RefSeq" id="WP_152097113.1">
    <property type="nucleotide sequence ID" value="NZ_AP021861.1"/>
</dbReference>
<reference evidence="3" key="1">
    <citation type="submission" date="2019-10" db="EMBL/GenBank/DDBJ databases">
        <title>Lacipirellula parvula gen. nov., sp. nov., representing a lineage of planctomycetes widespread in freshwater anoxic habitats, and description of the family Lacipirellulaceae.</title>
        <authorList>
            <person name="Dedysh S.N."/>
            <person name="Kulichevskaya I.S."/>
            <person name="Beletsky A.V."/>
            <person name="Rakitin A.L."/>
            <person name="Mardanov A.V."/>
            <person name="Ivanova A.A."/>
            <person name="Saltykova V.X."/>
            <person name="Rijpstra W.I.C."/>
            <person name="Sinninghe Damste J.S."/>
            <person name="Ravin N.V."/>
        </authorList>
    </citation>
    <scope>NUCLEOTIDE SEQUENCE [LARGE SCALE GENOMIC DNA]</scope>
    <source>
        <strain evidence="3">PX69</strain>
    </source>
</reference>
<dbReference type="Gene3D" id="3.30.70.120">
    <property type="match status" value="1"/>
</dbReference>
<dbReference type="EMBL" id="AP021861">
    <property type="protein sequence ID" value="BBO30859.1"/>
    <property type="molecule type" value="Genomic_DNA"/>
</dbReference>
<dbReference type="AlphaFoldDB" id="A0A5K7XCP0"/>
<dbReference type="Pfam" id="PF03091">
    <property type="entry name" value="CutA1"/>
    <property type="match status" value="1"/>
</dbReference>
<dbReference type="KEGG" id="lpav:PLANPX_0471"/>
<comment type="similarity">
    <text evidence="1">Belongs to the CutA family.</text>
</comment>
<evidence type="ECO:0000313" key="2">
    <source>
        <dbReference type="EMBL" id="BBO30859.1"/>
    </source>
</evidence>
<sequence length="109" mass="12084">MNDSSPLFIQIATTAGSREEADRIATALVDRSLAACVQIVGPMQSVYRWQGQIDRSEEWLCQIKTTRQHYAAVEAAIRELHSYECPEVIATPIVAGSAAYLQWLAEQTS</sequence>
<dbReference type="InterPro" id="IPR015867">
    <property type="entry name" value="N-reg_PII/ATP_PRibTrfase_C"/>
</dbReference>
<dbReference type="InterPro" id="IPR011322">
    <property type="entry name" value="N-reg_PII-like_a/b"/>
</dbReference>
<dbReference type="PANTHER" id="PTHR23419:SF8">
    <property type="entry name" value="FI09726P"/>
    <property type="match status" value="1"/>
</dbReference>
<gene>
    <name evidence="2" type="ORF">PLANPX_0471</name>
</gene>
<evidence type="ECO:0000313" key="3">
    <source>
        <dbReference type="Proteomes" id="UP000326837"/>
    </source>
</evidence>
<dbReference type="GO" id="GO:0010038">
    <property type="term" value="P:response to metal ion"/>
    <property type="evidence" value="ECO:0007669"/>
    <property type="project" value="InterPro"/>
</dbReference>
<dbReference type="Proteomes" id="UP000326837">
    <property type="component" value="Chromosome"/>
</dbReference>
<dbReference type="GO" id="GO:0005507">
    <property type="term" value="F:copper ion binding"/>
    <property type="evidence" value="ECO:0007669"/>
    <property type="project" value="TreeGrafter"/>
</dbReference>
<dbReference type="SUPFAM" id="SSF54913">
    <property type="entry name" value="GlnB-like"/>
    <property type="match status" value="1"/>
</dbReference>
<accession>A0A5K7XCP0</accession>
<protein>
    <submittedName>
        <fullName evidence="2">Periplasmic divalent cation tolerance protein CutA</fullName>
    </submittedName>
</protein>
<dbReference type="InterPro" id="IPR004323">
    <property type="entry name" value="Ion_tolerance_CutA"/>
</dbReference>
<evidence type="ECO:0000256" key="1">
    <source>
        <dbReference type="ARBA" id="ARBA00010169"/>
    </source>
</evidence>
<proteinExistence type="inferred from homology"/>
<keyword evidence="3" id="KW-1185">Reference proteome</keyword>